<dbReference type="GO" id="GO:0003700">
    <property type="term" value="F:DNA-binding transcription factor activity"/>
    <property type="evidence" value="ECO:0007669"/>
    <property type="project" value="InterPro"/>
</dbReference>
<proteinExistence type="predicted"/>
<keyword evidence="2" id="KW-0238">DNA-binding</keyword>
<dbReference type="AlphaFoldDB" id="A0A4Y8Q690"/>
<evidence type="ECO:0000259" key="4">
    <source>
        <dbReference type="PROSITE" id="PS01124"/>
    </source>
</evidence>
<comment type="caution">
    <text evidence="5">The sequence shown here is derived from an EMBL/GenBank/DDBJ whole genome shotgun (WGS) entry which is preliminary data.</text>
</comment>
<evidence type="ECO:0000256" key="3">
    <source>
        <dbReference type="ARBA" id="ARBA00023163"/>
    </source>
</evidence>
<feature type="domain" description="HTH araC/xylS-type" evidence="4">
    <location>
        <begin position="168"/>
        <end position="268"/>
    </location>
</feature>
<keyword evidence="3" id="KW-0804">Transcription</keyword>
<dbReference type="InterPro" id="IPR009057">
    <property type="entry name" value="Homeodomain-like_sf"/>
</dbReference>
<dbReference type="PROSITE" id="PS01124">
    <property type="entry name" value="HTH_ARAC_FAMILY_2"/>
    <property type="match status" value="1"/>
</dbReference>
<accession>A0A4Y8Q690</accession>
<protein>
    <recommendedName>
        <fullName evidence="4">HTH araC/xylS-type domain-containing protein</fullName>
    </recommendedName>
</protein>
<dbReference type="EMBL" id="MYFO01000007">
    <property type="protein sequence ID" value="TFE89336.1"/>
    <property type="molecule type" value="Genomic_DNA"/>
</dbReference>
<dbReference type="SUPFAM" id="SSF46689">
    <property type="entry name" value="Homeodomain-like"/>
    <property type="match status" value="1"/>
</dbReference>
<keyword evidence="1" id="KW-0805">Transcription regulation</keyword>
<dbReference type="PANTHER" id="PTHR46796">
    <property type="entry name" value="HTH-TYPE TRANSCRIPTIONAL ACTIVATOR RHAS-RELATED"/>
    <property type="match status" value="1"/>
</dbReference>
<dbReference type="InterPro" id="IPR050204">
    <property type="entry name" value="AraC_XylS_family_regulators"/>
</dbReference>
<dbReference type="Pfam" id="PF12833">
    <property type="entry name" value="HTH_18"/>
    <property type="match status" value="1"/>
</dbReference>
<reference evidence="5 6" key="1">
    <citation type="submission" date="2017-03" db="EMBL/GenBank/DDBJ databases">
        <title>Isolation of Levoglucosan Utilizing Bacteria.</title>
        <authorList>
            <person name="Arya A.S."/>
        </authorList>
    </citation>
    <scope>NUCLEOTIDE SEQUENCE [LARGE SCALE GENOMIC DNA]</scope>
    <source>
        <strain evidence="5 6">MEC069</strain>
    </source>
</reference>
<dbReference type="InterPro" id="IPR046532">
    <property type="entry name" value="DUF6597"/>
</dbReference>
<dbReference type="InterPro" id="IPR018060">
    <property type="entry name" value="HTH_AraC"/>
</dbReference>
<dbReference type="SMART" id="SM00342">
    <property type="entry name" value="HTH_ARAC"/>
    <property type="match status" value="1"/>
</dbReference>
<dbReference type="Pfam" id="PF20240">
    <property type="entry name" value="DUF6597"/>
    <property type="match status" value="1"/>
</dbReference>
<dbReference type="GO" id="GO:0043565">
    <property type="term" value="F:sequence-specific DNA binding"/>
    <property type="evidence" value="ECO:0007669"/>
    <property type="project" value="InterPro"/>
</dbReference>
<name>A0A4Y8Q690_9BACL</name>
<evidence type="ECO:0000256" key="2">
    <source>
        <dbReference type="ARBA" id="ARBA00023125"/>
    </source>
</evidence>
<evidence type="ECO:0000313" key="5">
    <source>
        <dbReference type="EMBL" id="TFE89336.1"/>
    </source>
</evidence>
<dbReference type="RefSeq" id="WP_134751427.1">
    <property type="nucleotide sequence ID" value="NZ_MYFO02000005.1"/>
</dbReference>
<sequence>MKPLSQASDKGILQAEAGRRKFALSRFEPAPELAVWIEHYWAVRWDLRGEEPYRQIVLSYPSFNIAFENERTRTFCGIYGVPGQPYVRHLEGEGLVLGVKFRPGGFYPFSRQPAAALTGKTAPLGDVFGAEAEALGERLLALDDEAEMAGLAERFLLARQPEPDSQAEFAGRIVQTVIEDRTLQRVEDLVERYGLNIRTLQRLFHRYVGVSPKWVIRRFRLQEAAERLERGEADSAGLAIELGYFDQAHFIKDFKAQIGRPPEDYIRQGPRVTGQA</sequence>
<gene>
    <name evidence="5" type="ORF">B5M42_07745</name>
</gene>
<evidence type="ECO:0000256" key="1">
    <source>
        <dbReference type="ARBA" id="ARBA00023015"/>
    </source>
</evidence>
<evidence type="ECO:0000313" key="6">
    <source>
        <dbReference type="Proteomes" id="UP000298246"/>
    </source>
</evidence>
<organism evidence="5 6">
    <name type="scientific">Paenibacillus athensensis</name>
    <dbReference type="NCBI Taxonomy" id="1967502"/>
    <lineage>
        <taxon>Bacteria</taxon>
        <taxon>Bacillati</taxon>
        <taxon>Bacillota</taxon>
        <taxon>Bacilli</taxon>
        <taxon>Bacillales</taxon>
        <taxon>Paenibacillaceae</taxon>
        <taxon>Paenibacillus</taxon>
    </lineage>
</organism>
<keyword evidence="6" id="KW-1185">Reference proteome</keyword>
<dbReference type="OrthoDB" id="323290at2"/>
<dbReference type="Gene3D" id="1.10.10.60">
    <property type="entry name" value="Homeodomain-like"/>
    <property type="match status" value="1"/>
</dbReference>
<dbReference type="Proteomes" id="UP000298246">
    <property type="component" value="Unassembled WGS sequence"/>
</dbReference>